<keyword evidence="1" id="KW-1133">Transmembrane helix</keyword>
<evidence type="ECO:0000313" key="3">
    <source>
        <dbReference type="Proteomes" id="UP001521181"/>
    </source>
</evidence>
<keyword evidence="1" id="KW-0472">Membrane</keyword>
<protein>
    <submittedName>
        <fullName evidence="2">Uncharacterized protein</fullName>
    </submittedName>
</protein>
<organism evidence="2 3">
    <name type="scientific">Rhodobacter flavimaris</name>
    <dbReference type="NCBI Taxonomy" id="2907145"/>
    <lineage>
        <taxon>Bacteria</taxon>
        <taxon>Pseudomonadati</taxon>
        <taxon>Pseudomonadota</taxon>
        <taxon>Alphaproteobacteria</taxon>
        <taxon>Rhodobacterales</taxon>
        <taxon>Rhodobacter group</taxon>
        <taxon>Rhodobacter</taxon>
    </lineage>
</organism>
<name>A0ABS8YZI6_9RHOB</name>
<reference evidence="2 3" key="1">
    <citation type="submission" date="2021-12" db="EMBL/GenBank/DDBJ databases">
        <title>Sinirhodobacter sp. WL0062 is a bacterium isolated from seawater.</title>
        <authorList>
            <person name="Wang L."/>
            <person name="He W."/>
            <person name="Zhang D.-F."/>
        </authorList>
    </citation>
    <scope>NUCLEOTIDE SEQUENCE [LARGE SCALE GENOMIC DNA]</scope>
    <source>
        <strain evidence="2 3">WL0062</strain>
    </source>
</reference>
<keyword evidence="3" id="KW-1185">Reference proteome</keyword>
<keyword evidence="1" id="KW-0812">Transmembrane</keyword>
<accession>A0ABS8YZI6</accession>
<evidence type="ECO:0000256" key="1">
    <source>
        <dbReference type="SAM" id="Phobius"/>
    </source>
</evidence>
<evidence type="ECO:0000313" key="2">
    <source>
        <dbReference type="EMBL" id="MCE5973909.1"/>
    </source>
</evidence>
<sequence>MTPAQVQTMIAHISELLADRLGAKGHNLAQRLDSRSRALPRRIRQAVRVLATAEGVAASPKMVRHLDLDALQAAYDTSAQYLEHLNAGRRFWGRARDAITSTVFGVGLMVAALGALALWLK</sequence>
<feature type="transmembrane region" description="Helical" evidence="1">
    <location>
        <begin position="98"/>
        <end position="120"/>
    </location>
</feature>
<gene>
    <name evidence="2" type="ORF">LZA78_10485</name>
</gene>
<comment type="caution">
    <text evidence="2">The sequence shown here is derived from an EMBL/GenBank/DDBJ whole genome shotgun (WGS) entry which is preliminary data.</text>
</comment>
<dbReference type="Proteomes" id="UP001521181">
    <property type="component" value="Unassembled WGS sequence"/>
</dbReference>
<proteinExistence type="predicted"/>
<dbReference type="RefSeq" id="WP_233676884.1">
    <property type="nucleotide sequence ID" value="NZ_JAJUOS010000007.1"/>
</dbReference>
<dbReference type="EMBL" id="JAJUOS010000007">
    <property type="protein sequence ID" value="MCE5973909.1"/>
    <property type="molecule type" value="Genomic_DNA"/>
</dbReference>